<sequence>MADVEQRPKFVVKKWSAVAVWSWKMSVDNCAICRNHIMDQCIECQAKNPKESQEITEEEGCTISWGACGHAFHLHCISKWLKTRRVCPLDNTQWDYRSDVL</sequence>
<evidence type="ECO:0000256" key="2">
    <source>
        <dbReference type="ARBA" id="ARBA00004496"/>
    </source>
</evidence>
<accession>Q4U913</accession>
<dbReference type="AlphaFoldDB" id="Q4U913"/>
<dbReference type="InterPro" id="IPR001841">
    <property type="entry name" value="Znf_RING"/>
</dbReference>
<keyword evidence="5" id="KW-0963">Cytoplasm</keyword>
<organism evidence="13 14">
    <name type="scientific">Theileria annulata</name>
    <dbReference type="NCBI Taxonomy" id="5874"/>
    <lineage>
        <taxon>Eukaryota</taxon>
        <taxon>Sar</taxon>
        <taxon>Alveolata</taxon>
        <taxon>Apicomplexa</taxon>
        <taxon>Aconoidasida</taxon>
        <taxon>Piroplasmida</taxon>
        <taxon>Theileriidae</taxon>
        <taxon>Theileria</taxon>
    </lineage>
</organism>
<gene>
    <name evidence="13" type="ORF">TA10565</name>
</gene>
<keyword evidence="14" id="KW-1185">Reference proteome</keyword>
<evidence type="ECO:0000256" key="9">
    <source>
        <dbReference type="ARBA" id="ARBA00022833"/>
    </source>
</evidence>
<evidence type="ECO:0000256" key="11">
    <source>
        <dbReference type="PROSITE-ProRule" id="PRU00175"/>
    </source>
</evidence>
<dbReference type="InterPro" id="IPR024766">
    <property type="entry name" value="Znf_RING_H2"/>
</dbReference>
<evidence type="ECO:0000256" key="5">
    <source>
        <dbReference type="ARBA" id="ARBA00022490"/>
    </source>
</evidence>
<dbReference type="PANTHER" id="PTHR11210">
    <property type="entry name" value="RING BOX"/>
    <property type="match status" value="1"/>
</dbReference>
<evidence type="ECO:0000256" key="4">
    <source>
        <dbReference type="ARBA" id="ARBA00009273"/>
    </source>
</evidence>
<dbReference type="VEuPathDB" id="PiroplasmaDB:TA10565"/>
<dbReference type="OMA" id="NACPLDN"/>
<dbReference type="InterPro" id="IPR051031">
    <property type="entry name" value="RING-box_E3_Ubiquitin_Ligase"/>
</dbReference>
<evidence type="ECO:0000256" key="3">
    <source>
        <dbReference type="ARBA" id="ARBA00004906"/>
    </source>
</evidence>
<dbReference type="eggNOG" id="KOG2930">
    <property type="taxonomic scope" value="Eukaryota"/>
</dbReference>
<dbReference type="OrthoDB" id="8962942at2759"/>
<dbReference type="STRING" id="5874.Q4U913"/>
<proteinExistence type="inferred from homology"/>
<name>Q4U913_THEAN</name>
<dbReference type="Pfam" id="PF12678">
    <property type="entry name" value="zf-rbx1"/>
    <property type="match status" value="1"/>
</dbReference>
<keyword evidence="10" id="KW-0539">Nucleus</keyword>
<dbReference type="Gene3D" id="3.30.40.10">
    <property type="entry name" value="Zinc/RING finger domain, C3HC4 (zinc finger)"/>
    <property type="match status" value="1"/>
</dbReference>
<dbReference type="InParanoid" id="Q4U913"/>
<evidence type="ECO:0000256" key="1">
    <source>
        <dbReference type="ARBA" id="ARBA00004123"/>
    </source>
</evidence>
<dbReference type="Proteomes" id="UP000001950">
    <property type="component" value="Chromosome 4"/>
</dbReference>
<reference evidence="13 14" key="1">
    <citation type="journal article" date="2005" name="Science">
        <title>Genome of the host-cell transforming parasite Theileria annulata compared with T. parva.</title>
        <authorList>
            <person name="Pain A."/>
            <person name="Renauld H."/>
            <person name="Berriman M."/>
            <person name="Murphy L."/>
            <person name="Yeats C.A."/>
            <person name="Weir W."/>
            <person name="Kerhornou A."/>
            <person name="Aslett M."/>
            <person name="Bishop R."/>
            <person name="Bouchier C."/>
            <person name="Cochet M."/>
            <person name="Coulson R.M.R."/>
            <person name="Cronin A."/>
            <person name="de Villiers E.P."/>
            <person name="Fraser A."/>
            <person name="Fosker N."/>
            <person name="Gardner M."/>
            <person name="Goble A."/>
            <person name="Griffiths-Jones S."/>
            <person name="Harris D.E."/>
            <person name="Katzer F."/>
            <person name="Larke N."/>
            <person name="Lord A."/>
            <person name="Maser P."/>
            <person name="McKellar S."/>
            <person name="Mooney P."/>
            <person name="Morton F."/>
            <person name="Nene V."/>
            <person name="O'Neil S."/>
            <person name="Price C."/>
            <person name="Quail M.A."/>
            <person name="Rabbinowitsch E."/>
            <person name="Rawlings N.D."/>
            <person name="Rutter S."/>
            <person name="Saunders D."/>
            <person name="Seeger K."/>
            <person name="Shah T."/>
            <person name="Squares R."/>
            <person name="Squares S."/>
            <person name="Tivey A."/>
            <person name="Walker A.R."/>
            <person name="Woodward J."/>
            <person name="Dobbelaere D.A.E."/>
            <person name="Langsley G."/>
            <person name="Rajandream M.A."/>
            <person name="McKeever D."/>
            <person name="Shiels B."/>
            <person name="Tait A."/>
            <person name="Barrell B.G."/>
            <person name="Hall N."/>
        </authorList>
    </citation>
    <scope>NUCLEOTIDE SEQUENCE [LARGE SCALE GENOMIC DNA]</scope>
    <source>
        <strain evidence="14">Ankara</strain>
    </source>
</reference>
<dbReference type="EMBL" id="CR940353">
    <property type="protein sequence ID" value="CAI76690.1"/>
    <property type="molecule type" value="Genomic_DNA"/>
</dbReference>
<keyword evidence="13" id="KW-0436">Ligase</keyword>
<protein>
    <recommendedName>
        <fullName evidence="12">RING-type domain-containing protein</fullName>
    </recommendedName>
</protein>
<evidence type="ECO:0000256" key="7">
    <source>
        <dbReference type="ARBA" id="ARBA00022771"/>
    </source>
</evidence>
<dbReference type="GO" id="GO:0005737">
    <property type="term" value="C:cytoplasm"/>
    <property type="evidence" value="ECO:0007669"/>
    <property type="project" value="UniProtKB-SubCell"/>
</dbReference>
<dbReference type="PROSITE" id="PS50089">
    <property type="entry name" value="ZF_RING_2"/>
    <property type="match status" value="1"/>
</dbReference>
<keyword evidence="8" id="KW-0833">Ubl conjugation pathway</keyword>
<comment type="pathway">
    <text evidence="3">Protein modification; protein ubiquitination.</text>
</comment>
<dbReference type="FunCoup" id="Q4U913">
    <property type="interactions" value="420"/>
</dbReference>
<evidence type="ECO:0000256" key="10">
    <source>
        <dbReference type="ARBA" id="ARBA00023242"/>
    </source>
</evidence>
<evidence type="ECO:0000313" key="13">
    <source>
        <dbReference type="EMBL" id="CAI76690.1"/>
    </source>
</evidence>
<dbReference type="GO" id="GO:0005634">
    <property type="term" value="C:nucleus"/>
    <property type="evidence" value="ECO:0007669"/>
    <property type="project" value="UniProtKB-SubCell"/>
</dbReference>
<dbReference type="RefSeq" id="XP_953315.1">
    <property type="nucleotide sequence ID" value="XM_948222.1"/>
</dbReference>
<dbReference type="GeneID" id="3862707"/>
<dbReference type="FunFam" id="3.30.40.10:FF:000273">
    <property type="entry name" value="E3 ubiquitin-protein ligase RBX1"/>
    <property type="match status" value="1"/>
</dbReference>
<feature type="domain" description="RING-type" evidence="12">
    <location>
        <begin position="30"/>
        <end position="91"/>
    </location>
</feature>
<evidence type="ECO:0000256" key="6">
    <source>
        <dbReference type="ARBA" id="ARBA00022723"/>
    </source>
</evidence>
<evidence type="ECO:0000256" key="8">
    <source>
        <dbReference type="ARBA" id="ARBA00022786"/>
    </source>
</evidence>
<dbReference type="KEGG" id="tan:TA10565"/>
<keyword evidence="6" id="KW-0479">Metal-binding</keyword>
<comment type="similarity">
    <text evidence="4">Belongs to the RING-box family.</text>
</comment>
<dbReference type="GO" id="GO:0016874">
    <property type="term" value="F:ligase activity"/>
    <property type="evidence" value="ECO:0007669"/>
    <property type="project" value="UniProtKB-KW"/>
</dbReference>
<keyword evidence="7 11" id="KW-0863">Zinc-finger</keyword>
<keyword evidence="9" id="KW-0862">Zinc</keyword>
<dbReference type="GO" id="GO:0008270">
    <property type="term" value="F:zinc ion binding"/>
    <property type="evidence" value="ECO:0007669"/>
    <property type="project" value="UniProtKB-KW"/>
</dbReference>
<evidence type="ECO:0000313" key="14">
    <source>
        <dbReference type="Proteomes" id="UP000001950"/>
    </source>
</evidence>
<evidence type="ECO:0000259" key="12">
    <source>
        <dbReference type="PROSITE" id="PS50089"/>
    </source>
</evidence>
<comment type="subcellular location">
    <subcellularLocation>
        <location evidence="2">Cytoplasm</location>
    </subcellularLocation>
    <subcellularLocation>
        <location evidence="1">Nucleus</location>
    </subcellularLocation>
</comment>
<dbReference type="GO" id="GO:0031463">
    <property type="term" value="C:Cul3-RING ubiquitin ligase complex"/>
    <property type="evidence" value="ECO:0007669"/>
    <property type="project" value="UniProtKB-ARBA"/>
</dbReference>
<dbReference type="InterPro" id="IPR013083">
    <property type="entry name" value="Znf_RING/FYVE/PHD"/>
</dbReference>
<dbReference type="SUPFAM" id="SSF57850">
    <property type="entry name" value="RING/U-box"/>
    <property type="match status" value="1"/>
</dbReference>